<sequence length="39" mass="4321">TKSIENVQSEIETIPSKVNDQQEQESTTVNTDNKSGVIE</sequence>
<gene>
    <name evidence="2" type="ORF">BYL167_LOCUS23645</name>
    <name evidence="5" type="ORF">BYL167_LOCUS73561</name>
    <name evidence="4" type="ORF">GIL414_LOCUS26870</name>
    <name evidence="6" type="ORF">GIL414_LOCUS84778</name>
    <name evidence="3" type="ORF">SMN809_LOCUS26330</name>
</gene>
<evidence type="ECO:0000313" key="6">
    <source>
        <dbReference type="EMBL" id="CAF5221880.1"/>
    </source>
</evidence>
<evidence type="ECO:0000313" key="2">
    <source>
        <dbReference type="EMBL" id="CAF4201023.1"/>
    </source>
</evidence>
<name>A0A8S3JWR6_9BILA</name>
<feature type="region of interest" description="Disordered" evidence="1">
    <location>
        <begin position="1"/>
        <end position="39"/>
    </location>
</feature>
<evidence type="ECO:0000256" key="1">
    <source>
        <dbReference type="SAM" id="MobiDB-lite"/>
    </source>
</evidence>
<dbReference type="EMBL" id="CAJOBH010262092">
    <property type="protein sequence ID" value="CAF5156637.1"/>
    <property type="molecule type" value="Genomic_DNA"/>
</dbReference>
<evidence type="ECO:0000313" key="3">
    <source>
        <dbReference type="EMBL" id="CAF4306188.1"/>
    </source>
</evidence>
<dbReference type="Proteomes" id="UP000676336">
    <property type="component" value="Unassembled WGS sequence"/>
</dbReference>
<evidence type="ECO:0000313" key="5">
    <source>
        <dbReference type="EMBL" id="CAF5156637.1"/>
    </source>
</evidence>
<dbReference type="EMBL" id="CAJOBI010037265">
    <property type="protein sequence ID" value="CAF4306188.1"/>
    <property type="molecule type" value="Genomic_DNA"/>
</dbReference>
<dbReference type="EMBL" id="CAJOBJ010367629">
    <property type="protein sequence ID" value="CAF5221880.1"/>
    <property type="molecule type" value="Genomic_DNA"/>
</dbReference>
<evidence type="ECO:0000313" key="7">
    <source>
        <dbReference type="Proteomes" id="UP000681720"/>
    </source>
</evidence>
<dbReference type="AlphaFoldDB" id="A0A8S3JWR6"/>
<protein>
    <submittedName>
        <fullName evidence="6">Uncharacterized protein</fullName>
    </submittedName>
</protein>
<feature type="non-terminal residue" evidence="6">
    <location>
        <position position="1"/>
    </location>
</feature>
<dbReference type="EMBL" id="CAJOBJ010040794">
    <property type="protein sequence ID" value="CAF4325124.1"/>
    <property type="molecule type" value="Genomic_DNA"/>
</dbReference>
<evidence type="ECO:0000313" key="4">
    <source>
        <dbReference type="EMBL" id="CAF4325124.1"/>
    </source>
</evidence>
<reference evidence="6" key="1">
    <citation type="submission" date="2021-02" db="EMBL/GenBank/DDBJ databases">
        <authorList>
            <person name="Nowell W R."/>
        </authorList>
    </citation>
    <scope>NUCLEOTIDE SEQUENCE</scope>
</reference>
<dbReference type="EMBL" id="CAJOBH010017664">
    <property type="protein sequence ID" value="CAF4201023.1"/>
    <property type="molecule type" value="Genomic_DNA"/>
</dbReference>
<proteinExistence type="predicted"/>
<dbReference type="Proteomes" id="UP000681720">
    <property type="component" value="Unassembled WGS sequence"/>
</dbReference>
<accession>A0A8S3JWR6</accession>
<dbReference type="Proteomes" id="UP000681967">
    <property type="component" value="Unassembled WGS sequence"/>
</dbReference>
<comment type="caution">
    <text evidence="6">The sequence shown here is derived from an EMBL/GenBank/DDBJ whole genome shotgun (WGS) entry which is preliminary data.</text>
</comment>
<organism evidence="6 7">
    <name type="scientific">Rotaria magnacalcarata</name>
    <dbReference type="NCBI Taxonomy" id="392030"/>
    <lineage>
        <taxon>Eukaryota</taxon>
        <taxon>Metazoa</taxon>
        <taxon>Spiralia</taxon>
        <taxon>Gnathifera</taxon>
        <taxon>Rotifera</taxon>
        <taxon>Eurotatoria</taxon>
        <taxon>Bdelloidea</taxon>
        <taxon>Philodinida</taxon>
        <taxon>Philodinidae</taxon>
        <taxon>Rotaria</taxon>
    </lineage>
</organism>